<evidence type="ECO:0000313" key="3">
    <source>
        <dbReference type="EMBL" id="RKG30497.1"/>
    </source>
</evidence>
<dbReference type="Pfam" id="PF01475">
    <property type="entry name" value="FUR"/>
    <property type="match status" value="1"/>
</dbReference>
<dbReference type="GO" id="GO:0000976">
    <property type="term" value="F:transcription cis-regulatory region binding"/>
    <property type="evidence" value="ECO:0007669"/>
    <property type="project" value="TreeGrafter"/>
</dbReference>
<evidence type="ECO:0000313" key="4">
    <source>
        <dbReference type="Proteomes" id="UP000269001"/>
    </source>
</evidence>
<evidence type="ECO:0000256" key="1">
    <source>
        <dbReference type="PIRSR" id="PIRSR602481-1"/>
    </source>
</evidence>
<keyword evidence="1" id="KW-0479">Metal-binding</keyword>
<comment type="caution">
    <text evidence="3">The sequence shown here is derived from an EMBL/GenBank/DDBJ whole genome shotgun (WGS) entry which is preliminary data.</text>
</comment>
<keyword evidence="4" id="KW-1185">Reference proteome</keyword>
<dbReference type="RefSeq" id="WP_087607092.1">
    <property type="nucleotide sequence ID" value="NZ_RAXU01000031.1"/>
</dbReference>
<feature type="binding site" evidence="1">
    <location>
        <position position="99"/>
    </location>
    <ligand>
        <name>Zn(2+)</name>
        <dbReference type="ChEBI" id="CHEBI:29105"/>
    </ligand>
</feature>
<dbReference type="InterPro" id="IPR002481">
    <property type="entry name" value="FUR"/>
</dbReference>
<dbReference type="AlphaFoldDB" id="A0A3A8E6P6"/>
<dbReference type="InterPro" id="IPR036390">
    <property type="entry name" value="WH_DNA-bd_sf"/>
</dbReference>
<organism evidence="3 4">
    <name type="scientific">Acinetobacter guerrae</name>
    <dbReference type="NCBI Taxonomy" id="1843371"/>
    <lineage>
        <taxon>Bacteria</taxon>
        <taxon>Pseudomonadati</taxon>
        <taxon>Pseudomonadota</taxon>
        <taxon>Gammaproteobacteria</taxon>
        <taxon>Moraxellales</taxon>
        <taxon>Moraxellaceae</taxon>
        <taxon>Acinetobacter</taxon>
    </lineage>
</organism>
<dbReference type="GO" id="GO:0003700">
    <property type="term" value="F:DNA-binding transcription factor activity"/>
    <property type="evidence" value="ECO:0007669"/>
    <property type="project" value="InterPro"/>
</dbReference>
<dbReference type="PANTHER" id="PTHR33202:SF7">
    <property type="entry name" value="FERRIC UPTAKE REGULATION PROTEIN"/>
    <property type="match status" value="1"/>
</dbReference>
<dbReference type="EMBL" id="RAXU01000031">
    <property type="protein sequence ID" value="RKG30497.1"/>
    <property type="molecule type" value="Genomic_DNA"/>
</dbReference>
<dbReference type="InterPro" id="IPR036388">
    <property type="entry name" value="WH-like_DNA-bd_sf"/>
</dbReference>
<feature type="binding site" evidence="1">
    <location>
        <position position="102"/>
    </location>
    <ligand>
        <name>Zn(2+)</name>
        <dbReference type="ChEBI" id="CHEBI:29105"/>
    </ligand>
</feature>
<keyword evidence="2" id="KW-0408">Iron</keyword>
<comment type="cofactor">
    <cofactor evidence="1">
        <name>Zn(2+)</name>
        <dbReference type="ChEBI" id="CHEBI:29105"/>
    </cofactor>
    <text evidence="1">Binds 1 zinc ion per subunit.</text>
</comment>
<dbReference type="Proteomes" id="UP000269001">
    <property type="component" value="Unassembled WGS sequence"/>
</dbReference>
<protein>
    <submittedName>
        <fullName evidence="3">Transcriptional repressor</fullName>
    </submittedName>
</protein>
<keyword evidence="1" id="KW-0862">Zinc</keyword>
<evidence type="ECO:0000256" key="2">
    <source>
        <dbReference type="PIRSR" id="PIRSR602481-2"/>
    </source>
</evidence>
<feature type="binding site" evidence="1">
    <location>
        <position position="139"/>
    </location>
    <ligand>
        <name>Zn(2+)</name>
        <dbReference type="ChEBI" id="CHEBI:29105"/>
    </ligand>
</feature>
<comment type="cofactor">
    <cofactor evidence="2">
        <name>Mn(2+)</name>
        <dbReference type="ChEBI" id="CHEBI:29035"/>
    </cofactor>
    <cofactor evidence="2">
        <name>Fe(2+)</name>
        <dbReference type="ChEBI" id="CHEBI:29033"/>
    </cofactor>
    <text evidence="2">Binds 1 Mn(2+) or Fe(2+) ion per subunit.</text>
</comment>
<dbReference type="GO" id="GO:0045892">
    <property type="term" value="P:negative regulation of DNA-templated transcription"/>
    <property type="evidence" value="ECO:0007669"/>
    <property type="project" value="TreeGrafter"/>
</dbReference>
<dbReference type="Gene3D" id="1.10.10.10">
    <property type="entry name" value="Winged helix-like DNA-binding domain superfamily/Winged helix DNA-binding domain"/>
    <property type="match status" value="1"/>
</dbReference>
<feature type="binding site" evidence="1">
    <location>
        <position position="142"/>
    </location>
    <ligand>
        <name>Zn(2+)</name>
        <dbReference type="ChEBI" id="CHEBI:29105"/>
    </ligand>
</feature>
<sequence>MVSKELNSVIMSILHSERLRATIPRIMVLNVLIEKDKELTAIDIERIISSEHGKNLYISTIYSALKVFEDIGLIQKFKIGDQQSLYCIKKKNGSIRATCNQCKKTFFLVDDELEAHIESYAKSKELKLMSFSLLIKIKCENCRG</sequence>
<dbReference type="SUPFAM" id="SSF46785">
    <property type="entry name" value="Winged helix' DNA-binding domain"/>
    <property type="match status" value="1"/>
</dbReference>
<accession>A0A3A8E6P6</accession>
<dbReference type="GO" id="GO:1900376">
    <property type="term" value="P:regulation of secondary metabolite biosynthetic process"/>
    <property type="evidence" value="ECO:0007669"/>
    <property type="project" value="TreeGrafter"/>
</dbReference>
<gene>
    <name evidence="3" type="ORF">D7V21_15735</name>
</gene>
<dbReference type="GO" id="GO:0008270">
    <property type="term" value="F:zinc ion binding"/>
    <property type="evidence" value="ECO:0007669"/>
    <property type="project" value="TreeGrafter"/>
</dbReference>
<name>A0A3A8E6P6_9GAMM</name>
<reference evidence="3 4" key="1">
    <citation type="submission" date="2018-09" db="EMBL/GenBank/DDBJ databases">
        <title>The draft genome of Acinetobacter spp. strains.</title>
        <authorList>
            <person name="Qin J."/>
            <person name="Feng Y."/>
            <person name="Zong Z."/>
        </authorList>
    </citation>
    <scope>NUCLEOTIDE SEQUENCE [LARGE SCALE GENOMIC DNA]</scope>
    <source>
        <strain evidence="3 4">WCHAc060096</strain>
    </source>
</reference>
<proteinExistence type="predicted"/>
<dbReference type="PANTHER" id="PTHR33202">
    <property type="entry name" value="ZINC UPTAKE REGULATION PROTEIN"/>
    <property type="match status" value="1"/>
</dbReference>
<feature type="binding site" evidence="2">
    <location>
        <position position="114"/>
    </location>
    <ligand>
        <name>Fe cation</name>
        <dbReference type="ChEBI" id="CHEBI:24875"/>
    </ligand>
</feature>